<proteinExistence type="predicted"/>
<organism evidence="1">
    <name type="scientific">Eucalyptus grandis</name>
    <name type="common">Flooded gum</name>
    <dbReference type="NCBI Taxonomy" id="71139"/>
    <lineage>
        <taxon>Eukaryota</taxon>
        <taxon>Viridiplantae</taxon>
        <taxon>Streptophyta</taxon>
        <taxon>Embryophyta</taxon>
        <taxon>Tracheophyta</taxon>
        <taxon>Spermatophyta</taxon>
        <taxon>Magnoliopsida</taxon>
        <taxon>eudicotyledons</taxon>
        <taxon>Gunneridae</taxon>
        <taxon>Pentapetalae</taxon>
        <taxon>rosids</taxon>
        <taxon>malvids</taxon>
        <taxon>Myrtales</taxon>
        <taxon>Myrtaceae</taxon>
        <taxon>Myrtoideae</taxon>
        <taxon>Eucalypteae</taxon>
        <taxon>Eucalyptus</taxon>
    </lineage>
</organism>
<accession>A0A059DB34</accession>
<name>A0A059DB34_EUCGR</name>
<dbReference type="Gramene" id="KCW87709">
    <property type="protein sequence ID" value="KCW87709"/>
    <property type="gene ID" value="EUGRSUZ_A00086"/>
</dbReference>
<evidence type="ECO:0000313" key="1">
    <source>
        <dbReference type="EMBL" id="KCW87709.1"/>
    </source>
</evidence>
<gene>
    <name evidence="1" type="ORF">EUGRSUZ_A00086</name>
</gene>
<protein>
    <submittedName>
        <fullName evidence="1">Uncharacterized protein</fullName>
    </submittedName>
</protein>
<reference evidence="1" key="1">
    <citation type="submission" date="2013-07" db="EMBL/GenBank/DDBJ databases">
        <title>The genome of Eucalyptus grandis.</title>
        <authorList>
            <person name="Schmutz J."/>
            <person name="Hayes R."/>
            <person name="Myburg A."/>
            <person name="Tuskan G."/>
            <person name="Grattapaglia D."/>
            <person name="Rokhsar D.S."/>
        </authorList>
    </citation>
    <scope>NUCLEOTIDE SEQUENCE</scope>
    <source>
        <tissue evidence="1">Leaf extractions</tissue>
    </source>
</reference>
<dbReference type="EMBL" id="KK198753">
    <property type="protein sequence ID" value="KCW87709.1"/>
    <property type="molecule type" value="Genomic_DNA"/>
</dbReference>
<dbReference type="AlphaFoldDB" id="A0A059DB34"/>
<dbReference type="InParanoid" id="A0A059DB34"/>
<sequence length="90" mass="10357">MDHSKFPPLPSFYAHYQLQCTYPNDFFPSKQLIRMIHKTQKKKLHFHSICILPVDLINRRAKATRSLTSLKILSQARLSLDSLVGCQASS</sequence>